<organism evidence="1 2">
    <name type="scientific">Kalanchoe fedtschenkoi</name>
    <name type="common">Lavender scallops</name>
    <name type="synonym">South American air plant</name>
    <dbReference type="NCBI Taxonomy" id="63787"/>
    <lineage>
        <taxon>Eukaryota</taxon>
        <taxon>Viridiplantae</taxon>
        <taxon>Streptophyta</taxon>
        <taxon>Embryophyta</taxon>
        <taxon>Tracheophyta</taxon>
        <taxon>Spermatophyta</taxon>
        <taxon>Magnoliopsida</taxon>
        <taxon>eudicotyledons</taxon>
        <taxon>Gunneridae</taxon>
        <taxon>Pentapetalae</taxon>
        <taxon>Saxifragales</taxon>
        <taxon>Crassulaceae</taxon>
        <taxon>Kalanchoe</taxon>
    </lineage>
</organism>
<keyword evidence="2" id="KW-1185">Reference proteome</keyword>
<evidence type="ECO:0000313" key="2">
    <source>
        <dbReference type="Proteomes" id="UP000594263"/>
    </source>
</evidence>
<accession>A0A7N0V3C4</accession>
<dbReference type="AlphaFoldDB" id="A0A7N0V3C4"/>
<evidence type="ECO:0000313" key="1">
    <source>
        <dbReference type="EnsemblPlants" id="Kaladp0096s0077.1.v1.1.CDS.1"/>
    </source>
</evidence>
<protein>
    <submittedName>
        <fullName evidence="1">Uncharacterized protein</fullName>
    </submittedName>
</protein>
<dbReference type="Gramene" id="Kaladp0096s0077.1.v1.1">
    <property type="protein sequence ID" value="Kaladp0096s0077.1.v1.1.CDS.1"/>
    <property type="gene ID" value="Kaladp0096s0077.v1.1"/>
</dbReference>
<dbReference type="EnsemblPlants" id="Kaladp0096s0077.1.v1.1">
    <property type="protein sequence ID" value="Kaladp0096s0077.1.v1.1.CDS.1"/>
    <property type="gene ID" value="Kaladp0096s0077.v1.1"/>
</dbReference>
<dbReference type="Proteomes" id="UP000594263">
    <property type="component" value="Unplaced"/>
</dbReference>
<sequence length="84" mass="9975">MNMAAKWLITVKVTYNRRRRMREMKMNQNLSSFLIRFTPHTVCMCLQSNASQKGSSLICFSLLRLHNYPGLRSVFDWRGVFRVM</sequence>
<reference evidence="1" key="1">
    <citation type="submission" date="2021-01" db="UniProtKB">
        <authorList>
            <consortium name="EnsemblPlants"/>
        </authorList>
    </citation>
    <scope>IDENTIFICATION</scope>
</reference>
<proteinExistence type="predicted"/>
<name>A0A7N0V3C4_KALFE</name>